<evidence type="ECO:0000256" key="1">
    <source>
        <dbReference type="SAM" id="Coils"/>
    </source>
</evidence>
<dbReference type="Proteomes" id="UP000807342">
    <property type="component" value="Unassembled WGS sequence"/>
</dbReference>
<feature type="region of interest" description="Disordered" evidence="2">
    <location>
        <begin position="96"/>
        <end position="115"/>
    </location>
</feature>
<evidence type="ECO:0000256" key="2">
    <source>
        <dbReference type="SAM" id="MobiDB-lite"/>
    </source>
</evidence>
<evidence type="ECO:0000313" key="4">
    <source>
        <dbReference type="Proteomes" id="UP000807342"/>
    </source>
</evidence>
<proteinExistence type="predicted"/>
<reference evidence="3" key="1">
    <citation type="submission" date="2020-11" db="EMBL/GenBank/DDBJ databases">
        <authorList>
            <consortium name="DOE Joint Genome Institute"/>
            <person name="Ahrendt S."/>
            <person name="Riley R."/>
            <person name="Andreopoulos W."/>
            <person name="Labutti K."/>
            <person name="Pangilinan J."/>
            <person name="Ruiz-Duenas F.J."/>
            <person name="Barrasa J.M."/>
            <person name="Sanchez-Garcia M."/>
            <person name="Camarero S."/>
            <person name="Miyauchi S."/>
            <person name="Serrano A."/>
            <person name="Linde D."/>
            <person name="Babiker R."/>
            <person name="Drula E."/>
            <person name="Ayuso-Fernandez I."/>
            <person name="Pacheco R."/>
            <person name="Padilla G."/>
            <person name="Ferreira P."/>
            <person name="Barriuso J."/>
            <person name="Kellner H."/>
            <person name="Castanera R."/>
            <person name="Alfaro M."/>
            <person name="Ramirez L."/>
            <person name="Pisabarro A.G."/>
            <person name="Kuo A."/>
            <person name="Tritt A."/>
            <person name="Lipzen A."/>
            <person name="He G."/>
            <person name="Yan M."/>
            <person name="Ng V."/>
            <person name="Cullen D."/>
            <person name="Martin F."/>
            <person name="Rosso M.-N."/>
            <person name="Henrissat B."/>
            <person name="Hibbett D."/>
            <person name="Martinez A.T."/>
            <person name="Grigoriev I.V."/>
        </authorList>
    </citation>
    <scope>NUCLEOTIDE SEQUENCE</scope>
    <source>
        <strain evidence="3">MF-IS2</strain>
    </source>
</reference>
<feature type="region of interest" description="Disordered" evidence="2">
    <location>
        <begin position="126"/>
        <end position="190"/>
    </location>
</feature>
<sequence length="340" mass="37551">MASKSSADIDFWEFLDAPMSEWFRSIPSALDMIAYAAKFQQEVMARQIQFYRSRHQQIRIVMEKLRSENSELKRTNESLGQENEQLKQQLGYQELNSNPEETHESSTLINQNGKRSMDMFRLQYDHPSRRPRTDSSPHRTTTTPTRLTLPAGQHAPGLAHPGNDSRHMAPPRPIPQSHHGNMQTNSRPTSRQIGKFAYVPPETPHAPTPSLSQAQLAPKLAKIRQSGTHGDVARVNAQTQMVQQRTIHQATSGQPAIRSGNMGPPPLPPARLGTPALPSAAARHPTPSSHRFVPARAAVFPHQPSTSHGPQRFFPKTSGNSHGGTSGPWQSSSNSSGAYG</sequence>
<evidence type="ECO:0000313" key="3">
    <source>
        <dbReference type="EMBL" id="KAF9454666.1"/>
    </source>
</evidence>
<name>A0A9P5XSM4_9AGAR</name>
<dbReference type="AlphaFoldDB" id="A0A9P5XSM4"/>
<feature type="coiled-coil region" evidence="1">
    <location>
        <begin position="55"/>
        <end position="89"/>
    </location>
</feature>
<comment type="caution">
    <text evidence="3">The sequence shown here is derived from an EMBL/GenBank/DDBJ whole genome shotgun (WGS) entry which is preliminary data.</text>
</comment>
<feature type="region of interest" description="Disordered" evidence="2">
    <location>
        <begin position="246"/>
        <end position="340"/>
    </location>
</feature>
<feature type="compositionally biased region" description="Polar residues" evidence="2">
    <location>
        <begin position="178"/>
        <end position="190"/>
    </location>
</feature>
<feature type="compositionally biased region" description="Low complexity" evidence="2">
    <location>
        <begin position="138"/>
        <end position="150"/>
    </location>
</feature>
<dbReference type="OrthoDB" id="2535391at2759"/>
<protein>
    <submittedName>
        <fullName evidence="3">Uncharacterized protein</fullName>
    </submittedName>
</protein>
<feature type="compositionally biased region" description="Polar residues" evidence="2">
    <location>
        <begin position="96"/>
        <end position="114"/>
    </location>
</feature>
<keyword evidence="4" id="KW-1185">Reference proteome</keyword>
<organism evidence="3 4">
    <name type="scientific">Macrolepiota fuliginosa MF-IS2</name>
    <dbReference type="NCBI Taxonomy" id="1400762"/>
    <lineage>
        <taxon>Eukaryota</taxon>
        <taxon>Fungi</taxon>
        <taxon>Dikarya</taxon>
        <taxon>Basidiomycota</taxon>
        <taxon>Agaricomycotina</taxon>
        <taxon>Agaricomycetes</taxon>
        <taxon>Agaricomycetidae</taxon>
        <taxon>Agaricales</taxon>
        <taxon>Agaricineae</taxon>
        <taxon>Agaricaceae</taxon>
        <taxon>Macrolepiota</taxon>
    </lineage>
</organism>
<feature type="compositionally biased region" description="Low complexity" evidence="2">
    <location>
        <begin position="331"/>
        <end position="340"/>
    </location>
</feature>
<dbReference type="EMBL" id="MU151053">
    <property type="protein sequence ID" value="KAF9454666.1"/>
    <property type="molecule type" value="Genomic_DNA"/>
</dbReference>
<gene>
    <name evidence="3" type="ORF">P691DRAFT_786221</name>
</gene>
<accession>A0A9P5XSM4</accession>
<keyword evidence="1" id="KW-0175">Coiled coil</keyword>
<feature type="compositionally biased region" description="Basic and acidic residues" evidence="2">
    <location>
        <begin position="126"/>
        <end position="137"/>
    </location>
</feature>